<dbReference type="GO" id="GO:0005615">
    <property type="term" value="C:extracellular space"/>
    <property type="evidence" value="ECO:0007669"/>
    <property type="project" value="TreeGrafter"/>
</dbReference>
<dbReference type="EMBL" id="JACMSC010000005">
    <property type="protein sequence ID" value="KAG6522758.1"/>
    <property type="molecule type" value="Genomic_DNA"/>
</dbReference>
<comment type="caution">
    <text evidence="2">The sequence shown here is derived from an EMBL/GenBank/DDBJ whole genome shotgun (WGS) entry which is preliminary data.</text>
</comment>
<evidence type="ECO:0000256" key="1">
    <source>
        <dbReference type="ARBA" id="ARBA00005988"/>
    </source>
</evidence>
<dbReference type="Gene3D" id="3.40.630.10">
    <property type="entry name" value="Zn peptidases"/>
    <property type="match status" value="2"/>
</dbReference>
<dbReference type="GO" id="GO:0004181">
    <property type="term" value="F:metallocarboxypeptidase activity"/>
    <property type="evidence" value="ECO:0007669"/>
    <property type="project" value="TreeGrafter"/>
</dbReference>
<dbReference type="PANTHER" id="PTHR11705:SF119">
    <property type="entry name" value="OS02G0119300 PROTEIN"/>
    <property type="match status" value="1"/>
</dbReference>
<protein>
    <recommendedName>
        <fullName evidence="4">Peptidase M14 carboxypeptidase A domain-containing protein</fullName>
    </recommendedName>
</protein>
<dbReference type="AlphaFoldDB" id="A0A8J5HIJ6"/>
<comment type="similarity">
    <text evidence="1">Belongs to the peptidase M14 family.</text>
</comment>
<name>A0A8J5HIJ6_ZINOF</name>
<evidence type="ECO:0000313" key="2">
    <source>
        <dbReference type="EMBL" id="KAG6522758.1"/>
    </source>
</evidence>
<gene>
    <name evidence="2" type="ORF">ZIOFF_019910</name>
</gene>
<organism evidence="2 3">
    <name type="scientific">Zingiber officinale</name>
    <name type="common">Ginger</name>
    <name type="synonym">Amomum zingiber</name>
    <dbReference type="NCBI Taxonomy" id="94328"/>
    <lineage>
        <taxon>Eukaryota</taxon>
        <taxon>Viridiplantae</taxon>
        <taxon>Streptophyta</taxon>
        <taxon>Embryophyta</taxon>
        <taxon>Tracheophyta</taxon>
        <taxon>Spermatophyta</taxon>
        <taxon>Magnoliopsida</taxon>
        <taxon>Liliopsida</taxon>
        <taxon>Zingiberales</taxon>
        <taxon>Zingiberaceae</taxon>
        <taxon>Zingiber</taxon>
    </lineage>
</organism>
<accession>A0A8J5HIJ6</accession>
<evidence type="ECO:0000313" key="3">
    <source>
        <dbReference type="Proteomes" id="UP000734854"/>
    </source>
</evidence>
<keyword evidence="3" id="KW-1185">Reference proteome</keyword>
<sequence>METIKAGNKGYAAELLVVTFNQRTKHADGRSKFRIFLSFEQHGRELITTEVALQLLSVLAEECSMQSYLSGNEFSSMLDLLDNLVIKVAEDKNLKASLMINPRKELDTIEDYDPYEENTGTAPFSEPEAQIMQQLAKSFEPHIWSNVHSGTEEHHASRIDVKFDGFSIEGIEPCSLRRQVLSWVRWRYLAHGTTTEYMYDAIKVPMAFTFEIYGDPEASSKDSFKMFNPIDKHVFNVCHLRTLRLMDAHFAPSTDLREWVPFGDRVADGSLIGEIKNKMDGLELGKQDTHTYFRLFFYNFDIPVEPCLATFPGTISCSASIVRSKYLL</sequence>
<proteinExistence type="inferred from homology"/>
<dbReference type="Proteomes" id="UP000734854">
    <property type="component" value="Unassembled WGS sequence"/>
</dbReference>
<evidence type="ECO:0008006" key="4">
    <source>
        <dbReference type="Google" id="ProtNLM"/>
    </source>
</evidence>
<reference evidence="2 3" key="1">
    <citation type="submission" date="2020-08" db="EMBL/GenBank/DDBJ databases">
        <title>Plant Genome Project.</title>
        <authorList>
            <person name="Zhang R.-G."/>
        </authorList>
    </citation>
    <scope>NUCLEOTIDE SEQUENCE [LARGE SCALE GENOMIC DNA]</scope>
    <source>
        <tissue evidence="2">Rhizome</tissue>
    </source>
</reference>
<dbReference type="PANTHER" id="PTHR11705">
    <property type="entry name" value="PROTEASE FAMILY M14 CARBOXYPEPTIDASE A,B"/>
    <property type="match status" value="1"/>
</dbReference>
<dbReference type="SUPFAM" id="SSF53187">
    <property type="entry name" value="Zn-dependent exopeptidases"/>
    <property type="match status" value="1"/>
</dbReference>
<dbReference type="GO" id="GO:0006508">
    <property type="term" value="P:proteolysis"/>
    <property type="evidence" value="ECO:0007669"/>
    <property type="project" value="TreeGrafter"/>
</dbReference>